<keyword evidence="1" id="KW-1133">Transmembrane helix</keyword>
<dbReference type="Proteomes" id="UP000789739">
    <property type="component" value="Unassembled WGS sequence"/>
</dbReference>
<dbReference type="EMBL" id="CAJVPI010000380">
    <property type="protein sequence ID" value="CAG8527620.1"/>
    <property type="molecule type" value="Genomic_DNA"/>
</dbReference>
<organism evidence="2 3">
    <name type="scientific">Paraglomus brasilianum</name>
    <dbReference type="NCBI Taxonomy" id="144538"/>
    <lineage>
        <taxon>Eukaryota</taxon>
        <taxon>Fungi</taxon>
        <taxon>Fungi incertae sedis</taxon>
        <taxon>Mucoromycota</taxon>
        <taxon>Glomeromycotina</taxon>
        <taxon>Glomeromycetes</taxon>
        <taxon>Paraglomerales</taxon>
        <taxon>Paraglomeraceae</taxon>
        <taxon>Paraglomus</taxon>
    </lineage>
</organism>
<evidence type="ECO:0000313" key="2">
    <source>
        <dbReference type="EMBL" id="CAG8527620.1"/>
    </source>
</evidence>
<keyword evidence="1" id="KW-0812">Transmembrane</keyword>
<keyword evidence="3" id="KW-1185">Reference proteome</keyword>
<feature type="non-terminal residue" evidence="2">
    <location>
        <position position="1"/>
    </location>
</feature>
<gene>
    <name evidence="2" type="ORF">PBRASI_LOCUS3946</name>
</gene>
<protein>
    <submittedName>
        <fullName evidence="2">676_t:CDS:1</fullName>
    </submittedName>
</protein>
<sequence length="359" mass="40942">MDDNTPIANFLNSFVDEGKTRQDQATAVTKIFIDQWITTLGDCKKFTVEDLKEWKVPAMVVKGLDEQGFLKPSTEKAINDISAEIVKKLVQTPNRLPNKSDLPNFLNENPPIRIPLAPVHFSQFNTSLGGITEEERDTYFILSMEAECTSLYSRLLGQLIYPPSYGNTEDSYHCLWDSIIKNTIETFGMHSFSMSVLEFDCNTSKRTSTGSNCPDMVVLVRNVCPLRGEEKSQEDAGDPSRELVDKFKDWTYGDTPYIFAYYAIGVLVTFVTLHKAENMLNKKRKSSVYSERIAEFNLSHLSDRIRIMNFLRNICRILPIIVNLCPPRDLPEFQTITRSNGTVIELGYAVKKRFADEKR</sequence>
<proteinExistence type="predicted"/>
<dbReference type="OrthoDB" id="2379186at2759"/>
<reference evidence="2" key="1">
    <citation type="submission" date="2021-06" db="EMBL/GenBank/DDBJ databases">
        <authorList>
            <person name="Kallberg Y."/>
            <person name="Tangrot J."/>
            <person name="Rosling A."/>
        </authorList>
    </citation>
    <scope>NUCLEOTIDE SEQUENCE</scope>
    <source>
        <strain evidence="2">BR232B</strain>
    </source>
</reference>
<dbReference type="AlphaFoldDB" id="A0A9N9FEK4"/>
<evidence type="ECO:0000256" key="1">
    <source>
        <dbReference type="SAM" id="Phobius"/>
    </source>
</evidence>
<comment type="caution">
    <text evidence="2">The sequence shown here is derived from an EMBL/GenBank/DDBJ whole genome shotgun (WGS) entry which is preliminary data.</text>
</comment>
<accession>A0A9N9FEK4</accession>
<keyword evidence="1" id="KW-0472">Membrane</keyword>
<evidence type="ECO:0000313" key="3">
    <source>
        <dbReference type="Proteomes" id="UP000789739"/>
    </source>
</evidence>
<name>A0A9N9FEK4_9GLOM</name>
<feature type="transmembrane region" description="Helical" evidence="1">
    <location>
        <begin position="257"/>
        <end position="276"/>
    </location>
</feature>